<evidence type="ECO:0000313" key="2">
    <source>
        <dbReference type="Proteomes" id="UP000824881"/>
    </source>
</evidence>
<reference evidence="1 2" key="1">
    <citation type="journal article" date="2021" name="Appl. Environ. Microbiol.">
        <title>Genetic linkage and physical mapping for an oyster mushroom Pleurotus cornucopiae and QTL analysis for the trait cap color.</title>
        <authorList>
            <person name="Zhang Y."/>
            <person name="Gao W."/>
            <person name="Sonnenberg A."/>
            <person name="Chen Q."/>
            <person name="Zhang J."/>
            <person name="Huang C."/>
        </authorList>
    </citation>
    <scope>NUCLEOTIDE SEQUENCE [LARGE SCALE GENOMIC DNA]</scope>
    <source>
        <strain evidence="1">CCMSSC00406</strain>
    </source>
</reference>
<keyword evidence="2" id="KW-1185">Reference proteome</keyword>
<dbReference type="EMBL" id="WQMT02000003">
    <property type="protein sequence ID" value="KAG9225187.1"/>
    <property type="molecule type" value="Genomic_DNA"/>
</dbReference>
<protein>
    <submittedName>
        <fullName evidence="1">Uncharacterized protein</fullName>
    </submittedName>
</protein>
<organism evidence="1 2">
    <name type="scientific">Pleurotus cornucopiae</name>
    <name type="common">Cornucopia mushroom</name>
    <dbReference type="NCBI Taxonomy" id="5321"/>
    <lineage>
        <taxon>Eukaryota</taxon>
        <taxon>Fungi</taxon>
        <taxon>Dikarya</taxon>
        <taxon>Basidiomycota</taxon>
        <taxon>Agaricomycotina</taxon>
        <taxon>Agaricomycetes</taxon>
        <taxon>Agaricomycetidae</taxon>
        <taxon>Agaricales</taxon>
        <taxon>Pleurotineae</taxon>
        <taxon>Pleurotaceae</taxon>
        <taxon>Pleurotus</taxon>
    </lineage>
</organism>
<gene>
    <name evidence="1" type="ORF">CCMSSC00406_0010398</name>
</gene>
<dbReference type="Proteomes" id="UP000824881">
    <property type="component" value="Unassembled WGS sequence"/>
</dbReference>
<comment type="caution">
    <text evidence="1">The sequence shown here is derived from an EMBL/GenBank/DDBJ whole genome shotgun (WGS) entry which is preliminary data.</text>
</comment>
<evidence type="ECO:0000313" key="1">
    <source>
        <dbReference type="EMBL" id="KAG9225187.1"/>
    </source>
</evidence>
<accession>A0ACB7J3M7</accession>
<proteinExistence type="predicted"/>
<name>A0ACB7J3M7_PLECO</name>
<sequence>MQTPAVDLTVLSELIQQLALAQAANQAAGANGGASAAPTVSAVLAPSTAPAPVAANPAPAQAAADVDAAPVASAPAGYFRCPNCDVLHPLAVVGPATSAIGVPTVPATPIAGPSTPATPVAGASNANDGGAWDTIVASLVEGVPRWRCKRFATEQQAQAHFNRALMMNDVHIHADE</sequence>